<dbReference type="RefSeq" id="WP_149755320.1">
    <property type="nucleotide sequence ID" value="NZ_FOMS01000004.1"/>
</dbReference>
<dbReference type="AlphaFoldDB" id="A0A1I1W131"/>
<dbReference type="EMBL" id="FOMS01000004">
    <property type="protein sequence ID" value="SFD88825.1"/>
    <property type="molecule type" value="Genomic_DNA"/>
</dbReference>
<organism evidence="2 3">
    <name type="scientific">Roseivivax sediminis</name>
    <dbReference type="NCBI Taxonomy" id="936889"/>
    <lineage>
        <taxon>Bacteria</taxon>
        <taxon>Pseudomonadati</taxon>
        <taxon>Pseudomonadota</taxon>
        <taxon>Alphaproteobacteria</taxon>
        <taxon>Rhodobacterales</taxon>
        <taxon>Roseobacteraceae</taxon>
        <taxon>Roseivivax</taxon>
    </lineage>
</organism>
<name>A0A1I1W131_9RHOB</name>
<sequence length="94" mass="10222">MSRKDPRRTLRVPLSAAALDALRAARGRSLADALRRRAEAHAGPVPRPGHPVRRLPLQLPKRLRARIEALADETGRSPEDLLAGIAEAAQGPRD</sequence>
<protein>
    <submittedName>
        <fullName evidence="2">Uncharacterized protein</fullName>
    </submittedName>
</protein>
<reference evidence="2 3" key="1">
    <citation type="submission" date="2016-10" db="EMBL/GenBank/DDBJ databases">
        <authorList>
            <person name="Varghese N."/>
            <person name="Submissions S."/>
        </authorList>
    </citation>
    <scope>NUCLEOTIDE SEQUENCE [LARGE SCALE GENOMIC DNA]</scope>
    <source>
        <strain evidence="3">YIM D21,KCTC 23444,ACCC 10710</strain>
    </source>
</reference>
<gene>
    <name evidence="2" type="ORF">SAMN04515678_10468</name>
</gene>
<keyword evidence="3" id="KW-1185">Reference proteome</keyword>
<evidence type="ECO:0000256" key="1">
    <source>
        <dbReference type="SAM" id="MobiDB-lite"/>
    </source>
</evidence>
<dbReference type="Proteomes" id="UP000325289">
    <property type="component" value="Unassembled WGS sequence"/>
</dbReference>
<feature type="region of interest" description="Disordered" evidence="1">
    <location>
        <begin position="71"/>
        <end position="94"/>
    </location>
</feature>
<evidence type="ECO:0000313" key="2">
    <source>
        <dbReference type="EMBL" id="SFD88825.1"/>
    </source>
</evidence>
<accession>A0A1I1W131</accession>
<proteinExistence type="predicted"/>
<evidence type="ECO:0000313" key="3">
    <source>
        <dbReference type="Proteomes" id="UP000325289"/>
    </source>
</evidence>